<dbReference type="Gene3D" id="3.30.559.10">
    <property type="entry name" value="Chloramphenicol acetyltransferase-like domain"/>
    <property type="match status" value="1"/>
</dbReference>
<keyword evidence="3" id="KW-1185">Reference proteome</keyword>
<dbReference type="InterPro" id="IPR023213">
    <property type="entry name" value="CAT-like_dom_sf"/>
</dbReference>
<sequence length="456" mass="49832">MTTLTQQASDQQPEALSAPQVLWNSGDEGDEAGFFSHRFTMAGSWRITGPLDTAGLQWALDRLVVRHTILRTVVKRDKDSPTQEVVPARPVPLLVDHLAVAAGPDRDAAAERLRNEAETGSLDPRTVPLLRARLVRFDAEDAVLSLVTHHTAGDEWSMQVLLRDLAELIHAHAEDRPAALPEAVQYTDFTHDEHARENAPRTEEDRAYWRTRLAGARVFAVPTDREVPHVHSAPYSAHNFLLDAATVTAARELAAQADTPVSTVYLAAFNLLAHRIDGTTDPVIDTLTTVRPDPRHQGIVGPLMDFLALRTGLAGCDTFRDVLAATARTCREGHANAVPIQHVEDMLPELMSPNDEPRKTNLIFGAFAPPFEPDATRIADGTEEVPKPAGLTPEGAWIPHGVAWTVHALATGELGGHIQFNTEELDPETVAGWARTYAALLEAAVREPDRAWNSIG</sequence>
<gene>
    <name evidence="2" type="ORF">NEH16_31860</name>
</gene>
<name>A0ABY6Q0C7_9ACTN</name>
<dbReference type="PANTHER" id="PTHR45527:SF1">
    <property type="entry name" value="FATTY ACID SYNTHASE"/>
    <property type="match status" value="1"/>
</dbReference>
<protein>
    <submittedName>
        <fullName evidence="2">Condensation domain-containing protein</fullName>
    </submittedName>
</protein>
<dbReference type="Gene3D" id="3.30.559.30">
    <property type="entry name" value="Nonribosomal peptide synthetase, condensation domain"/>
    <property type="match status" value="1"/>
</dbReference>
<accession>A0ABY6Q0C7</accession>
<evidence type="ECO:0000313" key="3">
    <source>
        <dbReference type="Proteomes" id="UP001164963"/>
    </source>
</evidence>
<dbReference type="SUPFAM" id="SSF52777">
    <property type="entry name" value="CoA-dependent acyltransferases"/>
    <property type="match status" value="2"/>
</dbReference>
<dbReference type="EMBL" id="CP098740">
    <property type="protein sequence ID" value="UZK58065.1"/>
    <property type="molecule type" value="Genomic_DNA"/>
</dbReference>
<feature type="domain" description="Condensation" evidence="1">
    <location>
        <begin position="36"/>
        <end position="453"/>
    </location>
</feature>
<proteinExistence type="predicted"/>
<evidence type="ECO:0000259" key="1">
    <source>
        <dbReference type="Pfam" id="PF00668"/>
    </source>
</evidence>
<reference evidence="2" key="1">
    <citation type="journal article" date="2022" name="Front. Microbiol.">
        <title>Mirubactin C rescues the lethal effect of cell wall biosynthesis mutations in Bacillus subtilis.</title>
        <authorList>
            <person name="Kepplinger B."/>
            <person name="Wen X."/>
            <person name="Tyler A.R."/>
            <person name="Kim B.Y."/>
            <person name="Brown J."/>
            <person name="Banks P."/>
            <person name="Dashti Y."/>
            <person name="Mackenzie E.S."/>
            <person name="Wills C."/>
            <person name="Kawai Y."/>
            <person name="Waldron K.J."/>
            <person name="Allenby N.E.E."/>
            <person name="Wu L.J."/>
            <person name="Hall M.J."/>
            <person name="Errington J."/>
        </authorList>
    </citation>
    <scope>NUCLEOTIDE SEQUENCE</scope>
    <source>
        <strain evidence="2">MDA8-470</strain>
    </source>
</reference>
<organism evidence="2 3">
    <name type="scientific">Streptomyces drozdowiczii</name>
    <dbReference type="NCBI Taxonomy" id="202862"/>
    <lineage>
        <taxon>Bacteria</taxon>
        <taxon>Bacillati</taxon>
        <taxon>Actinomycetota</taxon>
        <taxon>Actinomycetes</taxon>
        <taxon>Kitasatosporales</taxon>
        <taxon>Streptomycetaceae</taxon>
        <taxon>Streptomyces</taxon>
    </lineage>
</organism>
<dbReference type="PANTHER" id="PTHR45527">
    <property type="entry name" value="NONRIBOSOMAL PEPTIDE SYNTHETASE"/>
    <property type="match status" value="1"/>
</dbReference>
<evidence type="ECO:0000313" key="2">
    <source>
        <dbReference type="EMBL" id="UZK58065.1"/>
    </source>
</evidence>
<dbReference type="Pfam" id="PF00668">
    <property type="entry name" value="Condensation"/>
    <property type="match status" value="1"/>
</dbReference>
<dbReference type="InterPro" id="IPR001242">
    <property type="entry name" value="Condensation_dom"/>
</dbReference>
<dbReference type="Proteomes" id="UP001164963">
    <property type="component" value="Chromosome"/>
</dbReference>
<dbReference type="RefSeq" id="WP_265546593.1">
    <property type="nucleotide sequence ID" value="NZ_CP098740.1"/>
</dbReference>